<dbReference type="AlphaFoldDB" id="Q4SMK9"/>
<accession>Q4SMK9</accession>
<dbReference type="EMBL" id="CAAE01014547">
    <property type="protein sequence ID" value="CAF98123.1"/>
    <property type="molecule type" value="Genomic_DNA"/>
</dbReference>
<organism evidence="1">
    <name type="scientific">Tetraodon nigroviridis</name>
    <name type="common">Spotted green pufferfish</name>
    <name type="synonym">Chelonodon nigroviridis</name>
    <dbReference type="NCBI Taxonomy" id="99883"/>
    <lineage>
        <taxon>Eukaryota</taxon>
        <taxon>Metazoa</taxon>
        <taxon>Chordata</taxon>
        <taxon>Craniata</taxon>
        <taxon>Vertebrata</taxon>
        <taxon>Euteleostomi</taxon>
        <taxon>Actinopterygii</taxon>
        <taxon>Neopterygii</taxon>
        <taxon>Teleostei</taxon>
        <taxon>Neoteleostei</taxon>
        <taxon>Acanthomorphata</taxon>
        <taxon>Eupercaria</taxon>
        <taxon>Tetraodontiformes</taxon>
        <taxon>Tetradontoidea</taxon>
        <taxon>Tetraodontidae</taxon>
        <taxon>Tetraodon</taxon>
    </lineage>
</organism>
<protein>
    <submittedName>
        <fullName evidence="1">(spotted green pufferfish) hypothetical protein</fullName>
    </submittedName>
</protein>
<reference evidence="1" key="2">
    <citation type="submission" date="2004-02" db="EMBL/GenBank/DDBJ databases">
        <authorList>
            <consortium name="Genoscope"/>
            <consortium name="Whitehead Institute Centre for Genome Research"/>
        </authorList>
    </citation>
    <scope>NUCLEOTIDE SEQUENCE</scope>
</reference>
<name>Q4SMK9_TETNG</name>
<proteinExistence type="predicted"/>
<gene>
    <name evidence="1" type="ORF">GSTENG00015710001</name>
</gene>
<dbReference type="OrthoDB" id="9329195at2759"/>
<comment type="caution">
    <text evidence="1">The sequence shown here is derived from an EMBL/GenBank/DDBJ whole genome shotgun (WGS) entry which is preliminary data.</text>
</comment>
<dbReference type="KEGG" id="tng:GSTEN00015710G001"/>
<evidence type="ECO:0000313" key="1">
    <source>
        <dbReference type="EMBL" id="CAF98123.1"/>
    </source>
</evidence>
<sequence length="508" mass="57620">MELLGFTEFTHKSSTKGVPILGLQGALHLNPTLDPHQNEAVVQMWLEVQLKPLLHSITKHFLSCLSTKNFSCSTYQTVYVQAGEDPARVKELSHHFSEMNPVRQKWIYTFFMYPFLSGDGIDGCVRRNETSEDWLMKNFGAFKAMAQLQDFSTLNVAFSGLEVLHLLSPVQKAELLMRPEVASLDNDTLTFIFHDLLTGGSHPKPTAFPGGSHNWTTLPYLPTHHPPTTHDPYLPSSPHSGLRVRERDASEIKSTVFTQFLLSWSLSELADMYRPTNASVGPQAPAFDVTDVEDWYRQVVTPLLRRFLPNTEAVMHENITLAFHRLLYLTDAVANVANVLHCAARSDLPMTEHTIMRLVQELTGRLNSLVRELAKANFSELASEFRQIFTGKEPPTLPQEHLNDPSFIALWFKTAELLLLPLRTPPEKDIVIDRVFDFLLESPEDRRLSEVLSSLVRLARECLVTQFNARCQDRWKSAHSLNASGNVILGLWSLTNRRTSQPTSWRHS</sequence>
<reference evidence="1" key="1">
    <citation type="journal article" date="2004" name="Nature">
        <title>Genome duplication in the teleost fish Tetraodon nigroviridis reveals the early vertebrate proto-karyotype.</title>
        <authorList>
            <person name="Jaillon O."/>
            <person name="Aury J.-M."/>
            <person name="Brunet F."/>
            <person name="Petit J.-L."/>
            <person name="Stange-Thomann N."/>
            <person name="Mauceli E."/>
            <person name="Bouneau L."/>
            <person name="Fischer C."/>
            <person name="Ozouf-Costaz C."/>
            <person name="Bernot A."/>
            <person name="Nicaud S."/>
            <person name="Jaffe D."/>
            <person name="Fisher S."/>
            <person name="Lutfalla G."/>
            <person name="Dossat C."/>
            <person name="Segurens B."/>
            <person name="Dasilva C."/>
            <person name="Salanoubat M."/>
            <person name="Levy M."/>
            <person name="Boudet N."/>
            <person name="Castellano S."/>
            <person name="Anthouard V."/>
            <person name="Jubin C."/>
            <person name="Castelli V."/>
            <person name="Katinka M."/>
            <person name="Vacherie B."/>
            <person name="Biemont C."/>
            <person name="Skalli Z."/>
            <person name="Cattolico L."/>
            <person name="Poulain J."/>
            <person name="De Berardinis V."/>
            <person name="Cruaud C."/>
            <person name="Duprat S."/>
            <person name="Brottier P."/>
            <person name="Coutanceau J.-P."/>
            <person name="Gouzy J."/>
            <person name="Parra G."/>
            <person name="Lardier G."/>
            <person name="Chapple C."/>
            <person name="McKernan K.J."/>
            <person name="McEwan P."/>
            <person name="Bosak S."/>
            <person name="Kellis M."/>
            <person name="Volff J.-N."/>
            <person name="Guigo R."/>
            <person name="Zody M.C."/>
            <person name="Mesirov J."/>
            <person name="Lindblad-Toh K."/>
            <person name="Birren B."/>
            <person name="Nusbaum C."/>
            <person name="Kahn D."/>
            <person name="Robinson-Rechavi M."/>
            <person name="Laudet V."/>
            <person name="Schachter V."/>
            <person name="Quetier F."/>
            <person name="Saurin W."/>
            <person name="Scarpelli C."/>
            <person name="Wincker P."/>
            <person name="Lander E.S."/>
            <person name="Weissenbach J."/>
            <person name="Roest Crollius H."/>
        </authorList>
    </citation>
    <scope>NUCLEOTIDE SEQUENCE [LARGE SCALE GENOMIC DNA]</scope>
</reference>